<evidence type="ECO:0000259" key="1">
    <source>
        <dbReference type="PROSITE" id="PS50095"/>
    </source>
</evidence>
<name>A0A381ZU00_9ZZZZ</name>
<organism evidence="2">
    <name type="scientific">marine metagenome</name>
    <dbReference type="NCBI Taxonomy" id="408172"/>
    <lineage>
        <taxon>unclassified sequences</taxon>
        <taxon>metagenomes</taxon>
        <taxon>ecological metagenomes</taxon>
    </lineage>
</organism>
<evidence type="ECO:0000313" key="2">
    <source>
        <dbReference type="EMBL" id="SVA92736.1"/>
    </source>
</evidence>
<accession>A0A381ZU00</accession>
<reference evidence="2" key="1">
    <citation type="submission" date="2018-05" db="EMBL/GenBank/DDBJ databases">
        <authorList>
            <person name="Lanie J.A."/>
            <person name="Ng W.-L."/>
            <person name="Kazmierczak K.M."/>
            <person name="Andrzejewski T.M."/>
            <person name="Davidsen T.M."/>
            <person name="Wayne K.J."/>
            <person name="Tettelin H."/>
            <person name="Glass J.I."/>
            <person name="Rusch D."/>
            <person name="Podicherti R."/>
            <person name="Tsui H.-C.T."/>
            <person name="Winkler M.E."/>
        </authorList>
    </citation>
    <scope>NUCLEOTIDE SEQUENCE</scope>
</reference>
<proteinExistence type="predicted"/>
<sequence>MFGPLAMLDLIKEARGLLVGPEFWATQVAVESLGARAMRLRL</sequence>
<dbReference type="PROSITE" id="PS50095">
    <property type="entry name" value="PLAT"/>
    <property type="match status" value="1"/>
</dbReference>
<feature type="domain" description="PLAT" evidence="1">
    <location>
        <begin position="1"/>
        <end position="42"/>
    </location>
</feature>
<dbReference type="EMBL" id="UINC01022659">
    <property type="protein sequence ID" value="SVA92736.1"/>
    <property type="molecule type" value="Genomic_DNA"/>
</dbReference>
<protein>
    <recommendedName>
        <fullName evidence="1">PLAT domain-containing protein</fullName>
    </recommendedName>
</protein>
<dbReference type="AlphaFoldDB" id="A0A381ZU00"/>
<gene>
    <name evidence="2" type="ORF">METZ01_LOCUS145590</name>
</gene>
<dbReference type="InterPro" id="IPR001024">
    <property type="entry name" value="PLAT/LH2_dom"/>
</dbReference>